<organism evidence="1">
    <name type="scientific">Cuerna arida</name>
    <dbReference type="NCBI Taxonomy" id="1464854"/>
    <lineage>
        <taxon>Eukaryota</taxon>
        <taxon>Metazoa</taxon>
        <taxon>Ecdysozoa</taxon>
        <taxon>Arthropoda</taxon>
        <taxon>Hexapoda</taxon>
        <taxon>Insecta</taxon>
        <taxon>Pterygota</taxon>
        <taxon>Neoptera</taxon>
        <taxon>Paraneoptera</taxon>
        <taxon>Hemiptera</taxon>
        <taxon>Auchenorrhyncha</taxon>
        <taxon>Membracoidea</taxon>
        <taxon>Cicadellidae</taxon>
        <taxon>Cicadellinae</taxon>
        <taxon>Proconiini</taxon>
        <taxon>Cuerna</taxon>
    </lineage>
</organism>
<name>A0A1B6FZW7_9HEMI</name>
<reference evidence="1" key="1">
    <citation type="submission" date="2015-11" db="EMBL/GenBank/DDBJ databases">
        <title>De novo transcriptome assembly of four potential Pierce s Disease insect vectors from Arizona vineyards.</title>
        <authorList>
            <person name="Tassone E.E."/>
        </authorList>
    </citation>
    <scope>NUCLEOTIDE SEQUENCE</scope>
</reference>
<feature type="non-terminal residue" evidence="1">
    <location>
        <position position="1"/>
    </location>
</feature>
<evidence type="ECO:0000313" key="1">
    <source>
        <dbReference type="EMBL" id="JAS55716.1"/>
    </source>
</evidence>
<accession>A0A1B6FZW7</accession>
<protein>
    <submittedName>
        <fullName evidence="1">Uncharacterized protein</fullName>
    </submittedName>
</protein>
<sequence>NITFIPKRKDKGTHKVNQATHVHVVTRFTPGSRRSYATRSMNVGRNVVLYVLQGALTVPSTIATCRNTCYVDTNSSSAVQQPLDYQRFSSSVLVFLERK</sequence>
<proteinExistence type="predicted"/>
<dbReference type="AlphaFoldDB" id="A0A1B6FZW7"/>
<gene>
    <name evidence="1" type="ORF">g.47605</name>
</gene>
<dbReference type="EMBL" id="GECZ01014053">
    <property type="protein sequence ID" value="JAS55716.1"/>
    <property type="molecule type" value="Transcribed_RNA"/>
</dbReference>